<accession>A0A9Q1K8G4</accession>
<evidence type="ECO:0000313" key="9">
    <source>
        <dbReference type="Proteomes" id="UP001153076"/>
    </source>
</evidence>
<keyword evidence="2 6" id="KW-0812">Transmembrane</keyword>
<dbReference type="EMBL" id="JAKOGI010000261">
    <property type="protein sequence ID" value="KAJ8438288.1"/>
    <property type="molecule type" value="Genomic_DNA"/>
</dbReference>
<evidence type="ECO:0000256" key="4">
    <source>
        <dbReference type="ARBA" id="ARBA00023136"/>
    </source>
</evidence>
<dbReference type="InterPro" id="IPR001104">
    <property type="entry name" value="3-oxo-5_a-steroid_4-DH_C"/>
</dbReference>
<dbReference type="OrthoDB" id="5788137at2759"/>
<evidence type="ECO:0000256" key="3">
    <source>
        <dbReference type="ARBA" id="ARBA00022989"/>
    </source>
</evidence>
<feature type="region of interest" description="Disordered" evidence="5">
    <location>
        <begin position="166"/>
        <end position="190"/>
    </location>
</feature>
<organism evidence="8 9">
    <name type="scientific">Carnegiea gigantea</name>
    <dbReference type="NCBI Taxonomy" id="171969"/>
    <lineage>
        <taxon>Eukaryota</taxon>
        <taxon>Viridiplantae</taxon>
        <taxon>Streptophyta</taxon>
        <taxon>Embryophyta</taxon>
        <taxon>Tracheophyta</taxon>
        <taxon>Spermatophyta</taxon>
        <taxon>Magnoliopsida</taxon>
        <taxon>eudicotyledons</taxon>
        <taxon>Gunneridae</taxon>
        <taxon>Pentapetalae</taxon>
        <taxon>Caryophyllales</taxon>
        <taxon>Cactineae</taxon>
        <taxon>Cactaceae</taxon>
        <taxon>Cactoideae</taxon>
        <taxon>Echinocereeae</taxon>
        <taxon>Carnegiea</taxon>
    </lineage>
</organism>
<proteinExistence type="predicted"/>
<dbReference type="GO" id="GO:0016020">
    <property type="term" value="C:membrane"/>
    <property type="evidence" value="ECO:0007669"/>
    <property type="project" value="UniProtKB-SubCell"/>
</dbReference>
<dbReference type="GO" id="GO:0016627">
    <property type="term" value="F:oxidoreductase activity, acting on the CH-CH group of donors"/>
    <property type="evidence" value="ECO:0007669"/>
    <property type="project" value="InterPro"/>
</dbReference>
<evidence type="ECO:0000256" key="6">
    <source>
        <dbReference type="SAM" id="Phobius"/>
    </source>
</evidence>
<keyword evidence="3 6" id="KW-1133">Transmembrane helix</keyword>
<dbReference type="Pfam" id="PF02544">
    <property type="entry name" value="Steroid_dh"/>
    <property type="match status" value="1"/>
</dbReference>
<evidence type="ECO:0000313" key="8">
    <source>
        <dbReference type="EMBL" id="KAJ8438288.1"/>
    </source>
</evidence>
<gene>
    <name evidence="8" type="ORF">Cgig2_003751</name>
</gene>
<dbReference type="Proteomes" id="UP001153076">
    <property type="component" value="Unassembled WGS sequence"/>
</dbReference>
<comment type="subcellular location">
    <subcellularLocation>
        <location evidence="1">Membrane</location>
        <topology evidence="1">Multi-pass membrane protein</topology>
    </subcellularLocation>
</comment>
<evidence type="ECO:0000256" key="1">
    <source>
        <dbReference type="ARBA" id="ARBA00004141"/>
    </source>
</evidence>
<keyword evidence="9" id="KW-1185">Reference proteome</keyword>
<evidence type="ECO:0000259" key="7">
    <source>
        <dbReference type="Pfam" id="PF02544"/>
    </source>
</evidence>
<reference evidence="8" key="1">
    <citation type="submission" date="2022-04" db="EMBL/GenBank/DDBJ databases">
        <title>Carnegiea gigantea Genome sequencing and assembly v2.</title>
        <authorList>
            <person name="Copetti D."/>
            <person name="Sanderson M.J."/>
            <person name="Burquez A."/>
            <person name="Wojciechowski M.F."/>
        </authorList>
    </citation>
    <scope>NUCLEOTIDE SEQUENCE</scope>
    <source>
        <strain evidence="8">SGP5-SGP5p</strain>
        <tissue evidence="8">Aerial part</tissue>
    </source>
</reference>
<feature type="transmembrane region" description="Helical" evidence="6">
    <location>
        <begin position="87"/>
        <end position="105"/>
    </location>
</feature>
<protein>
    <recommendedName>
        <fullName evidence="7">3-oxo-5-alpha-steroid 4-dehydrogenase C-terminal domain-containing protein</fullName>
    </recommendedName>
</protein>
<comment type="caution">
    <text evidence="8">The sequence shown here is derived from an EMBL/GenBank/DDBJ whole genome shotgun (WGS) entry which is preliminary data.</text>
</comment>
<evidence type="ECO:0000256" key="5">
    <source>
        <dbReference type="SAM" id="MobiDB-lite"/>
    </source>
</evidence>
<keyword evidence="4 6" id="KW-0472">Membrane</keyword>
<feature type="transmembrane region" description="Helical" evidence="6">
    <location>
        <begin position="6"/>
        <end position="31"/>
    </location>
</feature>
<sequence length="190" mass="20727">MESPTVVFSLLIYSLGQFALSLQSLSLLSCIHRTCIYPLCLRRRITTTSSSFPISVAAMAFAFNLLNLYVQLRWISHYADYSAEGRWFWWRLAAGMVMFLAGMAVNVTSDLTLNGGDNSRSATSFRNWGTNEKSCGPESNEGMAVKGIVGADYREGSSHCAIVASDLGSGGQNMEDSQRNRGGEQIRGSG</sequence>
<feature type="transmembrane region" description="Helical" evidence="6">
    <location>
        <begin position="52"/>
        <end position="75"/>
    </location>
</feature>
<feature type="domain" description="3-oxo-5-alpha-steroid 4-dehydrogenase C-terminal" evidence="7">
    <location>
        <begin position="51"/>
        <end position="114"/>
    </location>
</feature>
<evidence type="ECO:0000256" key="2">
    <source>
        <dbReference type="ARBA" id="ARBA00022692"/>
    </source>
</evidence>
<dbReference type="AlphaFoldDB" id="A0A9Q1K8G4"/>
<dbReference type="GO" id="GO:0006629">
    <property type="term" value="P:lipid metabolic process"/>
    <property type="evidence" value="ECO:0007669"/>
    <property type="project" value="InterPro"/>
</dbReference>
<name>A0A9Q1K8G4_9CARY</name>